<evidence type="ECO:0008006" key="4">
    <source>
        <dbReference type="Google" id="ProtNLM"/>
    </source>
</evidence>
<keyword evidence="3" id="KW-1185">Reference proteome</keyword>
<keyword evidence="1" id="KW-1133">Transmembrane helix</keyword>
<dbReference type="EMBL" id="BSTI01000026">
    <property type="protein sequence ID" value="GLY70755.1"/>
    <property type="molecule type" value="Genomic_DNA"/>
</dbReference>
<dbReference type="RefSeq" id="WP_285490028.1">
    <property type="nucleotide sequence ID" value="NZ_BSTI01000026.1"/>
</dbReference>
<keyword evidence="1" id="KW-0812">Transmembrane</keyword>
<comment type="caution">
    <text evidence="2">The sequence shown here is derived from an EMBL/GenBank/DDBJ whole genome shotgun (WGS) entry which is preliminary data.</text>
</comment>
<keyword evidence="1" id="KW-0472">Membrane</keyword>
<accession>A0A9W6R9K0</accession>
<feature type="transmembrane region" description="Helical" evidence="1">
    <location>
        <begin position="176"/>
        <end position="198"/>
    </location>
</feature>
<organism evidence="2 3">
    <name type="scientific">Amycolatopsis taiwanensis</name>
    <dbReference type="NCBI Taxonomy" id="342230"/>
    <lineage>
        <taxon>Bacteria</taxon>
        <taxon>Bacillati</taxon>
        <taxon>Actinomycetota</taxon>
        <taxon>Actinomycetes</taxon>
        <taxon>Pseudonocardiales</taxon>
        <taxon>Pseudonocardiaceae</taxon>
        <taxon>Amycolatopsis</taxon>
    </lineage>
</organism>
<dbReference type="Proteomes" id="UP001165136">
    <property type="component" value="Unassembled WGS sequence"/>
</dbReference>
<feature type="transmembrane region" description="Helical" evidence="1">
    <location>
        <begin position="45"/>
        <end position="64"/>
    </location>
</feature>
<sequence length="204" mass="21921">MPSSGRATLVIRLPDRVRRRAKLLALPVAAAIVVPATIARQLSGFCTGAVIATIVLVPVFFYVYRARIIVTPTEIGKAGLLGRVRTRSRAELDSVARATLPPPPRGDGRPVHNVFLLDRSGQRVMRFTSSPYAPGDLDRVVDELGLPVSTLPGIVTAKQLHERYPKILPWAERRPFVAGLTLIAATFVIIAVVVTAAGGGRHGP</sequence>
<feature type="transmembrane region" description="Helical" evidence="1">
    <location>
        <begin position="21"/>
        <end position="39"/>
    </location>
</feature>
<evidence type="ECO:0000256" key="1">
    <source>
        <dbReference type="SAM" id="Phobius"/>
    </source>
</evidence>
<protein>
    <recommendedName>
        <fullName evidence="4">PH domain-containing protein</fullName>
    </recommendedName>
</protein>
<evidence type="ECO:0000313" key="2">
    <source>
        <dbReference type="EMBL" id="GLY70755.1"/>
    </source>
</evidence>
<reference evidence="2" key="1">
    <citation type="submission" date="2023-03" db="EMBL/GenBank/DDBJ databases">
        <title>Amycolatopsis taiwanensis NBRC 103393.</title>
        <authorList>
            <person name="Ichikawa N."/>
            <person name="Sato H."/>
            <person name="Tonouchi N."/>
        </authorList>
    </citation>
    <scope>NUCLEOTIDE SEQUENCE</scope>
    <source>
        <strain evidence="2">NBRC 103393</strain>
    </source>
</reference>
<evidence type="ECO:0000313" key="3">
    <source>
        <dbReference type="Proteomes" id="UP001165136"/>
    </source>
</evidence>
<gene>
    <name evidence="2" type="ORF">Atai01_73740</name>
</gene>
<proteinExistence type="predicted"/>
<name>A0A9W6R9K0_9PSEU</name>
<dbReference type="AlphaFoldDB" id="A0A9W6R9K0"/>